<dbReference type="RefSeq" id="WP_354616497.1">
    <property type="nucleotide sequence ID" value="NZ_JBEXAE010000009.1"/>
</dbReference>
<dbReference type="EMBL" id="JBEXAE010000009">
    <property type="protein sequence ID" value="MET6991956.1"/>
    <property type="molecule type" value="Genomic_DNA"/>
</dbReference>
<evidence type="ECO:0000256" key="1">
    <source>
        <dbReference type="SAM" id="SignalP"/>
    </source>
</evidence>
<keyword evidence="1" id="KW-0732">Signal</keyword>
<evidence type="ECO:0000313" key="2">
    <source>
        <dbReference type="EMBL" id="MET6991956.1"/>
    </source>
</evidence>
<accession>A0ABV2SXS3</accession>
<organism evidence="2 3">
    <name type="scientific">Sediminicola arcticus</name>
    <dbReference type="NCBI Taxonomy" id="1574308"/>
    <lineage>
        <taxon>Bacteria</taxon>
        <taxon>Pseudomonadati</taxon>
        <taxon>Bacteroidota</taxon>
        <taxon>Flavobacteriia</taxon>
        <taxon>Flavobacteriales</taxon>
        <taxon>Flavobacteriaceae</taxon>
        <taxon>Sediminicola</taxon>
    </lineage>
</organism>
<dbReference type="InterPro" id="IPR008969">
    <property type="entry name" value="CarboxyPept-like_regulatory"/>
</dbReference>
<feature type="signal peptide" evidence="1">
    <location>
        <begin position="1"/>
        <end position="19"/>
    </location>
</feature>
<comment type="caution">
    <text evidence="2">The sequence shown here is derived from an EMBL/GenBank/DDBJ whole genome shotgun (WGS) entry which is preliminary data.</text>
</comment>
<reference evidence="2 3" key="1">
    <citation type="submission" date="2024-07" db="EMBL/GenBank/DDBJ databases">
        <title>The genome sequence of type strain Sediminicola arcticus GDMCC 1.2805.</title>
        <authorList>
            <person name="Liu Y."/>
        </authorList>
    </citation>
    <scope>NUCLEOTIDE SEQUENCE [LARGE SCALE GENOMIC DNA]</scope>
    <source>
        <strain evidence="2 3">GDMCC 1.2805</strain>
    </source>
</reference>
<proteinExistence type="predicted"/>
<protein>
    <submittedName>
        <fullName evidence="2">Carboxypeptidase-like regulatory domain-containing protein</fullName>
    </submittedName>
</protein>
<dbReference type="SUPFAM" id="SSF49464">
    <property type="entry name" value="Carboxypeptidase regulatory domain-like"/>
    <property type="match status" value="1"/>
</dbReference>
<feature type="chain" id="PRO_5046161120" evidence="1">
    <location>
        <begin position="20"/>
        <end position="250"/>
    </location>
</feature>
<name>A0ABV2SXS3_9FLAO</name>
<evidence type="ECO:0000313" key="3">
    <source>
        <dbReference type="Proteomes" id="UP001549799"/>
    </source>
</evidence>
<gene>
    <name evidence="2" type="ORF">ABXZ36_15015</name>
</gene>
<dbReference type="Proteomes" id="UP001549799">
    <property type="component" value="Unassembled WGS sequence"/>
</dbReference>
<sequence>MKNLFVLALLLLGFGISNAQEDDRILLRGKVLYRNSNVVNENVINTTSEFATITNNDGEFGIRVKVGDELVFTAVNYKMLLLKVTQEMIENNRLVVEVNEKVTELDEVVVSPENQEKFLQMQNEGLQKQYDYEIDRSTEVENIALSQQDRGMQNGLNFVNIFKALTKSNNKEEAVDRPALKLSDVMRQVYDDRFFVEDLNLPQDQIDNFLIYCDDKIPAQSLLKKDNEFQLIDFLVTYSKLYLKERGTEK</sequence>
<keyword evidence="3" id="KW-1185">Reference proteome</keyword>